<dbReference type="EMBL" id="CP021780">
    <property type="protein sequence ID" value="ASA21293.1"/>
    <property type="molecule type" value="Genomic_DNA"/>
</dbReference>
<evidence type="ECO:0000313" key="2">
    <source>
        <dbReference type="Proteomes" id="UP000249890"/>
    </source>
</evidence>
<dbReference type="KEGG" id="pdh:B9T62_11150"/>
<evidence type="ECO:0000313" key="1">
    <source>
        <dbReference type="EMBL" id="ASA21293.1"/>
    </source>
</evidence>
<dbReference type="RefSeq" id="WP_087915306.1">
    <property type="nucleotide sequence ID" value="NZ_CP021780.1"/>
</dbReference>
<keyword evidence="2" id="KW-1185">Reference proteome</keyword>
<dbReference type="OrthoDB" id="981660at2"/>
<reference evidence="1 2" key="1">
    <citation type="submission" date="2017-06" db="EMBL/GenBank/DDBJ databases">
        <title>Complete genome sequence of Paenibacillus donghaensis KCTC 13049T isolated from East Sea sediment, South Korea.</title>
        <authorList>
            <person name="Jung B.K."/>
            <person name="Hong S.-J."/>
            <person name="Shin J.-H."/>
        </authorList>
    </citation>
    <scope>NUCLEOTIDE SEQUENCE [LARGE SCALE GENOMIC DNA]</scope>
    <source>
        <strain evidence="1 2">KCTC 13049</strain>
    </source>
</reference>
<accession>A0A2Z2KE09</accession>
<proteinExistence type="predicted"/>
<sequence>MRPTIGSPPSNHVVLDKNTHNLKFLCSRNINHTLLFFFNTDESVDGEITITKIGQFPSTADIANEATKKYVKVLGRDLSREFNKAIGLVSHGVGIGSFVYLRRIFENLIEEAHSEAKSETDWNEEEYLKARMNEKVGLLKGQLPEFLVQHKSLYSILSKGIHELSEEECLEMFSIVRSGIELILDEKLEKIKKDKKIAEASRSIEALHVKYK</sequence>
<dbReference type="AlphaFoldDB" id="A0A2Z2KE09"/>
<dbReference type="Proteomes" id="UP000249890">
    <property type="component" value="Chromosome"/>
</dbReference>
<gene>
    <name evidence="1" type="ORF">B9T62_11150</name>
</gene>
<organism evidence="1 2">
    <name type="scientific">Paenibacillus donghaensis</name>
    <dbReference type="NCBI Taxonomy" id="414771"/>
    <lineage>
        <taxon>Bacteria</taxon>
        <taxon>Bacillati</taxon>
        <taxon>Bacillota</taxon>
        <taxon>Bacilli</taxon>
        <taxon>Bacillales</taxon>
        <taxon>Paenibacillaceae</taxon>
        <taxon>Paenibacillus</taxon>
    </lineage>
</organism>
<protein>
    <submittedName>
        <fullName evidence="1">Uncharacterized protein</fullName>
    </submittedName>
</protein>
<name>A0A2Z2KE09_9BACL</name>